<dbReference type="KEGG" id="ppai:E1956_35975"/>
<keyword evidence="7" id="KW-1185">Reference proteome</keyword>
<dbReference type="GO" id="GO:0003700">
    <property type="term" value="F:DNA-binding transcription factor activity"/>
    <property type="evidence" value="ECO:0007669"/>
    <property type="project" value="TreeGrafter"/>
</dbReference>
<dbReference type="OrthoDB" id="269117at2"/>
<organism evidence="6 7">
    <name type="scientific">Paraburkholderia pallida</name>
    <dbReference type="NCBI Taxonomy" id="2547399"/>
    <lineage>
        <taxon>Bacteria</taxon>
        <taxon>Pseudomonadati</taxon>
        <taxon>Pseudomonadota</taxon>
        <taxon>Betaproteobacteria</taxon>
        <taxon>Burkholderiales</taxon>
        <taxon>Burkholderiaceae</taxon>
        <taxon>Paraburkholderia</taxon>
    </lineage>
</organism>
<name>A0A4P7D996_9BURK</name>
<dbReference type="InterPro" id="IPR010982">
    <property type="entry name" value="Lambda_DNA-bd_dom_sf"/>
</dbReference>
<keyword evidence="2" id="KW-0238">DNA-binding</keyword>
<dbReference type="EMBL" id="CP038151">
    <property type="protein sequence ID" value="QBR03790.1"/>
    <property type="molecule type" value="Genomic_DNA"/>
</dbReference>
<evidence type="ECO:0000256" key="4">
    <source>
        <dbReference type="SAM" id="MobiDB-lite"/>
    </source>
</evidence>
<evidence type="ECO:0000256" key="3">
    <source>
        <dbReference type="ARBA" id="ARBA00023163"/>
    </source>
</evidence>
<dbReference type="CDD" id="cd06267">
    <property type="entry name" value="PBP1_LacI_sugar_binding-like"/>
    <property type="match status" value="1"/>
</dbReference>
<dbReference type="InterPro" id="IPR046335">
    <property type="entry name" value="LacI/GalR-like_sensor"/>
</dbReference>
<dbReference type="PANTHER" id="PTHR30146:SF138">
    <property type="entry name" value="TRANSCRIPTIONAL REGULATORY PROTEIN"/>
    <property type="match status" value="1"/>
</dbReference>
<evidence type="ECO:0000256" key="1">
    <source>
        <dbReference type="ARBA" id="ARBA00023015"/>
    </source>
</evidence>
<dbReference type="Pfam" id="PF13377">
    <property type="entry name" value="Peripla_BP_3"/>
    <property type="match status" value="1"/>
</dbReference>
<dbReference type="SUPFAM" id="SSF53822">
    <property type="entry name" value="Periplasmic binding protein-like I"/>
    <property type="match status" value="1"/>
</dbReference>
<protein>
    <submittedName>
        <fullName evidence="6">LacI family transcriptional regulator</fullName>
    </submittedName>
</protein>
<dbReference type="AlphaFoldDB" id="A0A4P7D996"/>
<dbReference type="GO" id="GO:0000976">
    <property type="term" value="F:transcription cis-regulatory region binding"/>
    <property type="evidence" value="ECO:0007669"/>
    <property type="project" value="TreeGrafter"/>
</dbReference>
<sequence>MKQVAERAGVHVSTVSRALNPETRSMVVPESVARVMKAAEELGYRLDPVAASLRTGRSKLVGILVPDIATNVFTPILTGATERLSEHGYSVIVAYVGGDSNKQLDLAQGLIARRVDGLIVATASRDDPLVTFCIERGVPSVLVNRAEKETRLSGVVSDDLLGAQLAVDHLVELGHSRIAHLGGPREHSTGYLRHRGFIHALAANGLDAASAPTEFAETYTREQGAAAARRLLSAHPGITAIVAANDLLALGAYDVIREAGLNCPRDISIVGHNDMPLVDMVEPPLTTIRISHKEMGRQAADLLEQAIETLDRPARNVVLPPKLIVRGSTGAPRKGAGRKSAKAGGTNRAASVSNEV</sequence>
<dbReference type="Proteomes" id="UP000295727">
    <property type="component" value="Chromosome 4"/>
</dbReference>
<feature type="region of interest" description="Disordered" evidence="4">
    <location>
        <begin position="328"/>
        <end position="356"/>
    </location>
</feature>
<dbReference type="SUPFAM" id="SSF47413">
    <property type="entry name" value="lambda repressor-like DNA-binding domains"/>
    <property type="match status" value="1"/>
</dbReference>
<keyword evidence="3" id="KW-0804">Transcription</keyword>
<evidence type="ECO:0000313" key="6">
    <source>
        <dbReference type="EMBL" id="QBR03790.1"/>
    </source>
</evidence>
<gene>
    <name evidence="6" type="ORF">E1956_35975</name>
</gene>
<dbReference type="Pfam" id="PF00356">
    <property type="entry name" value="LacI"/>
    <property type="match status" value="1"/>
</dbReference>
<dbReference type="Gene3D" id="3.40.50.2300">
    <property type="match status" value="2"/>
</dbReference>
<evidence type="ECO:0000259" key="5">
    <source>
        <dbReference type="PROSITE" id="PS50932"/>
    </source>
</evidence>
<evidence type="ECO:0000313" key="7">
    <source>
        <dbReference type="Proteomes" id="UP000295727"/>
    </source>
</evidence>
<dbReference type="InterPro" id="IPR000843">
    <property type="entry name" value="HTH_LacI"/>
</dbReference>
<keyword evidence="1" id="KW-0805">Transcription regulation</keyword>
<dbReference type="PROSITE" id="PS50932">
    <property type="entry name" value="HTH_LACI_2"/>
    <property type="match status" value="1"/>
</dbReference>
<dbReference type="SMART" id="SM00354">
    <property type="entry name" value="HTH_LACI"/>
    <property type="match status" value="1"/>
</dbReference>
<accession>A0A4P7D996</accession>
<reference evidence="6 7" key="1">
    <citation type="submission" date="2019-03" db="EMBL/GenBank/DDBJ databases">
        <title>Paraburkholderia sp. 7MH5, isolated from subtropical forest soil.</title>
        <authorList>
            <person name="Gao Z.-H."/>
            <person name="Qiu L.-H."/>
        </authorList>
    </citation>
    <scope>NUCLEOTIDE SEQUENCE [LARGE SCALE GENOMIC DNA]</scope>
    <source>
        <strain evidence="6 7">7MH5</strain>
    </source>
</reference>
<dbReference type="Gene3D" id="1.10.260.40">
    <property type="entry name" value="lambda repressor-like DNA-binding domains"/>
    <property type="match status" value="1"/>
</dbReference>
<feature type="domain" description="HTH lacI-type" evidence="5">
    <location>
        <begin position="1"/>
        <end position="55"/>
    </location>
</feature>
<evidence type="ECO:0000256" key="2">
    <source>
        <dbReference type="ARBA" id="ARBA00023125"/>
    </source>
</evidence>
<dbReference type="InterPro" id="IPR028082">
    <property type="entry name" value="Peripla_BP_I"/>
</dbReference>
<dbReference type="PANTHER" id="PTHR30146">
    <property type="entry name" value="LACI-RELATED TRANSCRIPTIONAL REPRESSOR"/>
    <property type="match status" value="1"/>
</dbReference>
<proteinExistence type="predicted"/>
<dbReference type="CDD" id="cd01392">
    <property type="entry name" value="HTH_LacI"/>
    <property type="match status" value="1"/>
</dbReference>